<feature type="transmembrane region" description="Helical" evidence="1">
    <location>
        <begin position="296"/>
        <end position="315"/>
    </location>
</feature>
<dbReference type="GO" id="GO:0016301">
    <property type="term" value="F:kinase activity"/>
    <property type="evidence" value="ECO:0007669"/>
    <property type="project" value="UniProtKB-KW"/>
</dbReference>
<dbReference type="Pfam" id="PF06580">
    <property type="entry name" value="His_kinase"/>
    <property type="match status" value="1"/>
</dbReference>
<sequence length="590" mass="68091">MPASVTNPFKKYRIDRLFFQSFALVIIIFIALIAWTGYSLSSKSLVRTTSHYQQQLLDELNNEITTRMVTIEQISLSTSRDNELITFLRDNGDEYDRYRRYQGVQHALANLTYSIPLIQGIDLYMEHPFQGDDKSYIQFHDLSELKKWDLSQYLQKNDFAWSEEHEVSSFQGHVPVLSFARKIMYENTYLGVLVIHIKAKEIQTLLAGHSEGSNRIMTDGEGRQLLKIGNVLDQKELEGWIDTRREESSGYVHIQSGQKQEDSLLVYSRLPNSNWTLIEITSWKQITASSFRLAEIIGFIGVIAILFVLLLTHLLSRQFTKPIKKLVTAMRMYSVGGQQPELPTDYENEFGYLFAGYRKQNERIEELYLSLQRRYEQQRKAEIEALQANINPHFLYNMLDQLNWMAIEAGQDELSRILELTGRMFRIGLSNGDSFIPISEELVHIESYLEIQQLRRSGGLDYTIEVPEELGVYYMPKLTLQPFVENSIVHGFNKQSHGHIRIRMEHDNERLRIVIEDNGTGLKRIPPETPPQAQKRRTGGYGIRNVKERIDGYFGNGYGVKLSERPEGGTKVDIVLPLLAHPPNKEESAS</sequence>
<dbReference type="InterPro" id="IPR003594">
    <property type="entry name" value="HATPase_dom"/>
</dbReference>
<accession>A0ABQ1GR15</accession>
<keyword evidence="4" id="KW-0418">Kinase</keyword>
<evidence type="ECO:0000259" key="2">
    <source>
        <dbReference type="Pfam" id="PF02518"/>
    </source>
</evidence>
<organism evidence="4 5">
    <name type="scientific">Paenibacillus physcomitrellae</name>
    <dbReference type="NCBI Taxonomy" id="1619311"/>
    <lineage>
        <taxon>Bacteria</taxon>
        <taxon>Bacillati</taxon>
        <taxon>Bacillota</taxon>
        <taxon>Bacilli</taxon>
        <taxon>Bacillales</taxon>
        <taxon>Paenibacillaceae</taxon>
        <taxon>Paenibacillus</taxon>
    </lineage>
</organism>
<comment type="caution">
    <text evidence="4">The sequence shown here is derived from an EMBL/GenBank/DDBJ whole genome shotgun (WGS) entry which is preliminary data.</text>
</comment>
<evidence type="ECO:0000313" key="4">
    <source>
        <dbReference type="EMBL" id="GGA48293.1"/>
    </source>
</evidence>
<dbReference type="PANTHER" id="PTHR34220:SF7">
    <property type="entry name" value="SENSOR HISTIDINE KINASE YPDA"/>
    <property type="match status" value="1"/>
</dbReference>
<dbReference type="SUPFAM" id="SSF55874">
    <property type="entry name" value="ATPase domain of HSP90 chaperone/DNA topoisomerase II/histidine kinase"/>
    <property type="match status" value="1"/>
</dbReference>
<dbReference type="Gene3D" id="3.30.565.10">
    <property type="entry name" value="Histidine kinase-like ATPase, C-terminal domain"/>
    <property type="match status" value="1"/>
</dbReference>
<gene>
    <name evidence="4" type="ORF">GCM10010917_36950</name>
</gene>
<dbReference type="InterPro" id="IPR050640">
    <property type="entry name" value="Bact_2-comp_sensor_kinase"/>
</dbReference>
<dbReference type="InterPro" id="IPR036890">
    <property type="entry name" value="HATPase_C_sf"/>
</dbReference>
<protein>
    <submittedName>
        <fullName evidence="4">Histidine kinase</fullName>
    </submittedName>
</protein>
<dbReference type="Pfam" id="PF02518">
    <property type="entry name" value="HATPase_c"/>
    <property type="match status" value="1"/>
</dbReference>
<feature type="domain" description="Signal transduction histidine kinase internal region" evidence="3">
    <location>
        <begin position="381"/>
        <end position="456"/>
    </location>
</feature>
<dbReference type="Gene3D" id="6.10.340.10">
    <property type="match status" value="1"/>
</dbReference>
<evidence type="ECO:0000259" key="3">
    <source>
        <dbReference type="Pfam" id="PF06580"/>
    </source>
</evidence>
<proteinExistence type="predicted"/>
<keyword evidence="5" id="KW-1185">Reference proteome</keyword>
<dbReference type="PANTHER" id="PTHR34220">
    <property type="entry name" value="SENSOR HISTIDINE KINASE YPDA"/>
    <property type="match status" value="1"/>
</dbReference>
<keyword evidence="1" id="KW-0812">Transmembrane</keyword>
<keyword evidence="1" id="KW-1133">Transmembrane helix</keyword>
<keyword evidence="1" id="KW-0472">Membrane</keyword>
<name>A0ABQ1GR15_9BACL</name>
<dbReference type="InterPro" id="IPR010559">
    <property type="entry name" value="Sig_transdc_His_kin_internal"/>
</dbReference>
<evidence type="ECO:0000256" key="1">
    <source>
        <dbReference type="SAM" id="Phobius"/>
    </source>
</evidence>
<feature type="domain" description="Histidine kinase/HSP90-like ATPase" evidence="2">
    <location>
        <begin position="480"/>
        <end position="578"/>
    </location>
</feature>
<evidence type="ECO:0000313" key="5">
    <source>
        <dbReference type="Proteomes" id="UP000609323"/>
    </source>
</evidence>
<keyword evidence="4" id="KW-0808">Transferase</keyword>
<feature type="transmembrane region" description="Helical" evidence="1">
    <location>
        <begin position="17"/>
        <end position="38"/>
    </location>
</feature>
<reference evidence="5" key="1">
    <citation type="journal article" date="2019" name="Int. J. Syst. Evol. Microbiol.">
        <title>The Global Catalogue of Microorganisms (GCM) 10K type strain sequencing project: providing services to taxonomists for standard genome sequencing and annotation.</title>
        <authorList>
            <consortium name="The Broad Institute Genomics Platform"/>
            <consortium name="The Broad Institute Genome Sequencing Center for Infectious Disease"/>
            <person name="Wu L."/>
            <person name="Ma J."/>
        </authorList>
    </citation>
    <scope>NUCLEOTIDE SEQUENCE [LARGE SCALE GENOMIC DNA]</scope>
    <source>
        <strain evidence="5">CGMCC 1.15044</strain>
    </source>
</reference>
<dbReference type="Proteomes" id="UP000609323">
    <property type="component" value="Unassembled WGS sequence"/>
</dbReference>
<dbReference type="EMBL" id="BMHF01000017">
    <property type="protein sequence ID" value="GGA48293.1"/>
    <property type="molecule type" value="Genomic_DNA"/>
</dbReference>